<evidence type="ECO:0000313" key="1">
    <source>
        <dbReference type="EMBL" id="KAI0068049.1"/>
    </source>
</evidence>
<name>A0ACB8TI04_9AGAM</name>
<reference evidence="1" key="1">
    <citation type="submission" date="2021-03" db="EMBL/GenBank/DDBJ databases">
        <authorList>
            <consortium name="DOE Joint Genome Institute"/>
            <person name="Ahrendt S."/>
            <person name="Looney B.P."/>
            <person name="Miyauchi S."/>
            <person name="Morin E."/>
            <person name="Drula E."/>
            <person name="Courty P.E."/>
            <person name="Chicoki N."/>
            <person name="Fauchery L."/>
            <person name="Kohler A."/>
            <person name="Kuo A."/>
            <person name="Labutti K."/>
            <person name="Pangilinan J."/>
            <person name="Lipzen A."/>
            <person name="Riley R."/>
            <person name="Andreopoulos W."/>
            <person name="He G."/>
            <person name="Johnson J."/>
            <person name="Barry K.W."/>
            <person name="Grigoriev I.V."/>
            <person name="Nagy L."/>
            <person name="Hibbett D."/>
            <person name="Henrissat B."/>
            <person name="Matheny P.B."/>
            <person name="Labbe J."/>
            <person name="Martin F."/>
        </authorList>
    </citation>
    <scope>NUCLEOTIDE SEQUENCE</scope>
    <source>
        <strain evidence="1">HHB10654</strain>
    </source>
</reference>
<accession>A0ACB8TI04</accession>
<evidence type="ECO:0000313" key="2">
    <source>
        <dbReference type="Proteomes" id="UP000814140"/>
    </source>
</evidence>
<keyword evidence="2" id="KW-1185">Reference proteome</keyword>
<gene>
    <name evidence="1" type="ORF">BV25DRAFT_1911078</name>
</gene>
<reference evidence="1" key="2">
    <citation type="journal article" date="2022" name="New Phytol.">
        <title>Evolutionary transition to the ectomycorrhizal habit in the genomes of a hyperdiverse lineage of mushroom-forming fungi.</title>
        <authorList>
            <person name="Looney B."/>
            <person name="Miyauchi S."/>
            <person name="Morin E."/>
            <person name="Drula E."/>
            <person name="Courty P.E."/>
            <person name="Kohler A."/>
            <person name="Kuo A."/>
            <person name="LaButti K."/>
            <person name="Pangilinan J."/>
            <person name="Lipzen A."/>
            <person name="Riley R."/>
            <person name="Andreopoulos W."/>
            <person name="He G."/>
            <person name="Johnson J."/>
            <person name="Nolan M."/>
            <person name="Tritt A."/>
            <person name="Barry K.W."/>
            <person name="Grigoriev I.V."/>
            <person name="Nagy L.G."/>
            <person name="Hibbett D."/>
            <person name="Henrissat B."/>
            <person name="Matheny P.B."/>
            <person name="Labbe J."/>
            <person name="Martin F.M."/>
        </authorList>
    </citation>
    <scope>NUCLEOTIDE SEQUENCE</scope>
    <source>
        <strain evidence="1">HHB10654</strain>
    </source>
</reference>
<dbReference type="Proteomes" id="UP000814140">
    <property type="component" value="Unassembled WGS sequence"/>
</dbReference>
<comment type="caution">
    <text evidence="1">The sequence shown here is derived from an EMBL/GenBank/DDBJ whole genome shotgun (WGS) entry which is preliminary data.</text>
</comment>
<protein>
    <submittedName>
        <fullName evidence="1">Uncharacterized protein</fullName>
    </submittedName>
</protein>
<dbReference type="EMBL" id="MU277188">
    <property type="protein sequence ID" value="KAI0068049.1"/>
    <property type="molecule type" value="Genomic_DNA"/>
</dbReference>
<proteinExistence type="predicted"/>
<organism evidence="1 2">
    <name type="scientific">Artomyces pyxidatus</name>
    <dbReference type="NCBI Taxonomy" id="48021"/>
    <lineage>
        <taxon>Eukaryota</taxon>
        <taxon>Fungi</taxon>
        <taxon>Dikarya</taxon>
        <taxon>Basidiomycota</taxon>
        <taxon>Agaricomycotina</taxon>
        <taxon>Agaricomycetes</taxon>
        <taxon>Russulales</taxon>
        <taxon>Auriscalpiaceae</taxon>
        <taxon>Artomyces</taxon>
    </lineage>
</organism>
<sequence length="320" mass="35147">MPVTVSSPSVYFAALYVETLLHGMYTVLCFTTLYILVFNRPRTAVNACMTGITVVMYGLATAHSALCLTQAFTGFFPSEGEVRISTSPSSTLEYTKLALEVINCLFGDAIVLWRVLILWRRNYVACLVPACLFAGSMATGMSMIYACSRTSESPAVMASGCGRWIVSWMVSNVAMNAAATGVVTYFAWLYRDVRRTLGPSASRPHFILFLLVIESGSLYCCTFAVLLILFTLGIDGAYILNHMIPQLTGIYPTLIIVLICLKLTRGDITIERPQSQRPKRSHADSSHSDTSLVSRLQITISQEVECHDEEIKSTGLSQAV</sequence>